<dbReference type="Proteomes" id="UP001075354">
    <property type="component" value="Chromosome 6"/>
</dbReference>
<comment type="caution">
    <text evidence="1">The sequence shown here is derived from an EMBL/GenBank/DDBJ whole genome shotgun (WGS) entry which is preliminary data.</text>
</comment>
<proteinExistence type="predicted"/>
<evidence type="ECO:0000313" key="2">
    <source>
        <dbReference type="Proteomes" id="UP001075354"/>
    </source>
</evidence>
<name>A0AAV7XPS3_9NEOP</name>
<protein>
    <submittedName>
        <fullName evidence="1">Uncharacterized protein</fullName>
    </submittedName>
</protein>
<sequence>MKKVHIAPIFPYHFLPFCRRLSFEMLPLRAGPVLGLETGGAICTPFKLYKRKQWTAPLKVNSKHINNNLSIIYFTSLYLWKESNFMVFVF</sequence>
<gene>
    <name evidence="1" type="ORF">ONE63_008284</name>
</gene>
<organism evidence="1 2">
    <name type="scientific">Megalurothrips usitatus</name>
    <name type="common">bean blossom thrips</name>
    <dbReference type="NCBI Taxonomy" id="439358"/>
    <lineage>
        <taxon>Eukaryota</taxon>
        <taxon>Metazoa</taxon>
        <taxon>Ecdysozoa</taxon>
        <taxon>Arthropoda</taxon>
        <taxon>Hexapoda</taxon>
        <taxon>Insecta</taxon>
        <taxon>Pterygota</taxon>
        <taxon>Neoptera</taxon>
        <taxon>Paraneoptera</taxon>
        <taxon>Thysanoptera</taxon>
        <taxon>Terebrantia</taxon>
        <taxon>Thripoidea</taxon>
        <taxon>Thripidae</taxon>
        <taxon>Megalurothrips</taxon>
    </lineage>
</organism>
<evidence type="ECO:0000313" key="1">
    <source>
        <dbReference type="EMBL" id="KAJ1526704.1"/>
    </source>
</evidence>
<keyword evidence="2" id="KW-1185">Reference proteome</keyword>
<dbReference type="EMBL" id="JAPTSV010000006">
    <property type="protein sequence ID" value="KAJ1526704.1"/>
    <property type="molecule type" value="Genomic_DNA"/>
</dbReference>
<dbReference type="AlphaFoldDB" id="A0AAV7XPS3"/>
<accession>A0AAV7XPS3</accession>
<reference evidence="1" key="1">
    <citation type="submission" date="2022-12" db="EMBL/GenBank/DDBJ databases">
        <title>Chromosome-level genome assembly of the bean flower thrips Megalurothrips usitatus.</title>
        <authorList>
            <person name="Ma L."/>
            <person name="Liu Q."/>
            <person name="Li H."/>
            <person name="Cai W."/>
        </authorList>
    </citation>
    <scope>NUCLEOTIDE SEQUENCE</scope>
    <source>
        <strain evidence="1">Cailab_2022a</strain>
    </source>
</reference>